<dbReference type="PANTHER" id="PTHR12277:SF81">
    <property type="entry name" value="PROTEIN ABHD13"/>
    <property type="match status" value="1"/>
</dbReference>
<dbReference type="InterPro" id="IPR029058">
    <property type="entry name" value="AB_hydrolase_fold"/>
</dbReference>
<proteinExistence type="predicted"/>
<reference evidence="1 2" key="1">
    <citation type="submission" date="2018-10" db="EMBL/GenBank/DDBJ databases">
        <authorList>
            <consortium name="IHU Genomes"/>
        </authorList>
    </citation>
    <scope>NUCLEOTIDE SEQUENCE [LARGE SCALE GENOMIC DNA]</scope>
    <source>
        <strain evidence="1 2">A1</strain>
    </source>
</reference>
<dbReference type="SUPFAM" id="SSF53474">
    <property type="entry name" value="alpha/beta-Hydrolases"/>
    <property type="match status" value="1"/>
</dbReference>
<keyword evidence="1" id="KW-0378">Hydrolase</keyword>
<dbReference type="EMBL" id="UPSH01000001">
    <property type="protein sequence ID" value="VBB17619.1"/>
    <property type="molecule type" value="Genomic_DNA"/>
</dbReference>
<sequence>MSGLSSFISGLFSSSSEVVGSTLRTSADLTVTSSRFVTSPIVSRLVNNLAFLPPARSTAVLHELSCDPAHTFITNGEYKISLLTSTPKTYKASLRECIVFSHGNGSDILSMRSLCDYWADVFMLDCICYDYPGYGLSVRLDDELSTTSSFTSSMSKPSKRTRPKTYPTEEGCYNSMKIVMDHLRKEYDVIYIVGQSLGTGICVDYCAKYAWKTPIVLISPYKSIARVIADSCATSAIDSSFNTYEKVDKLKCPVKIFHGDSDTLIHISHGEDIYKALLDKKLSPVWLKNVGHNDILDKITTAHLLEVFRSE</sequence>
<dbReference type="PANTHER" id="PTHR12277">
    <property type="entry name" value="ALPHA/BETA HYDROLASE DOMAIN-CONTAINING PROTEIN"/>
    <property type="match status" value="1"/>
</dbReference>
<evidence type="ECO:0000313" key="2">
    <source>
        <dbReference type="Proteomes" id="UP000594342"/>
    </source>
</evidence>
<evidence type="ECO:0000313" key="1">
    <source>
        <dbReference type="EMBL" id="VBB17619.1"/>
    </source>
</evidence>
<dbReference type="Gene3D" id="3.40.50.1820">
    <property type="entry name" value="alpha/beta hydrolase"/>
    <property type="match status" value="1"/>
</dbReference>
<gene>
    <name evidence="1" type="ORF">YASMINEVIRUS_82</name>
</gene>
<accession>A0A5K0U6P4</accession>
<keyword evidence="2" id="KW-1185">Reference proteome</keyword>
<organism evidence="1 2">
    <name type="scientific">Yasminevirus sp. GU-2018</name>
    <dbReference type="NCBI Taxonomy" id="2420051"/>
    <lineage>
        <taxon>Viruses</taxon>
        <taxon>Varidnaviria</taxon>
        <taxon>Bamfordvirae</taxon>
        <taxon>Nucleocytoviricota</taxon>
        <taxon>Megaviricetes</taxon>
        <taxon>Imitervirales</taxon>
        <taxon>Mimiviridae</taxon>
        <taxon>Klosneuvirinae</taxon>
        <taxon>Yasminevirus</taxon>
        <taxon>Yasminevirus saudimassiliense</taxon>
    </lineage>
</organism>
<name>A0A5K0U6P4_9VIRU</name>
<comment type="caution">
    <text evidence="1">The sequence shown here is derived from an EMBL/GenBank/DDBJ whole genome shotgun (WGS) entry which is preliminary data.</text>
</comment>
<dbReference type="GO" id="GO:0016787">
    <property type="term" value="F:hydrolase activity"/>
    <property type="evidence" value="ECO:0007669"/>
    <property type="project" value="UniProtKB-KW"/>
</dbReference>
<protein>
    <submittedName>
        <fullName evidence="1">Alpha/beta hydrolase family protein</fullName>
    </submittedName>
</protein>
<dbReference type="Proteomes" id="UP000594342">
    <property type="component" value="Unassembled WGS sequence"/>
</dbReference>